<dbReference type="Proteomes" id="UP000054324">
    <property type="component" value="Unassembled WGS sequence"/>
</dbReference>
<feature type="region of interest" description="Disordered" evidence="4">
    <location>
        <begin position="516"/>
        <end position="557"/>
    </location>
</feature>
<dbReference type="GO" id="GO:0004190">
    <property type="term" value="F:aspartic-type endopeptidase activity"/>
    <property type="evidence" value="ECO:0007669"/>
    <property type="project" value="InterPro"/>
</dbReference>
<evidence type="ECO:0000259" key="5">
    <source>
        <dbReference type="PROSITE" id="PS50158"/>
    </source>
</evidence>
<dbReference type="Pfam" id="PF20920">
    <property type="entry name" value="DAXX_hist_bd"/>
    <property type="match status" value="1"/>
</dbReference>
<feature type="compositionally biased region" description="Polar residues" evidence="4">
    <location>
        <begin position="529"/>
        <end position="555"/>
    </location>
</feature>
<dbReference type="SUPFAM" id="SSF50630">
    <property type="entry name" value="Acid proteases"/>
    <property type="match status" value="1"/>
</dbReference>
<dbReference type="PROSITE" id="PS50175">
    <property type="entry name" value="ASP_PROT_RETROV"/>
    <property type="match status" value="1"/>
</dbReference>
<evidence type="ECO:0000256" key="1">
    <source>
        <dbReference type="ARBA" id="ARBA00022801"/>
    </source>
</evidence>
<feature type="compositionally biased region" description="Polar residues" evidence="4">
    <location>
        <begin position="819"/>
        <end position="850"/>
    </location>
</feature>
<dbReference type="PANTHER" id="PTHR12766">
    <property type="entry name" value="DEATH DOMAIN-ASSOCIATED PROTEIN 6 DAXX"/>
    <property type="match status" value="1"/>
</dbReference>
<feature type="non-terminal residue" evidence="7">
    <location>
        <position position="1058"/>
    </location>
</feature>
<dbReference type="CTD" id="20327836"/>
<dbReference type="GO" id="GO:0003676">
    <property type="term" value="F:nucleic acid binding"/>
    <property type="evidence" value="ECO:0007669"/>
    <property type="project" value="InterPro"/>
</dbReference>
<dbReference type="GeneID" id="20327836"/>
<sequence>MDPQLRPRFFDADPNSADAAKRWNHWFRTFETYLKTVESSKPDKLETLIHFVDPLVYDHIADHTDYESAIATLRKLYVRPKNVIYARYLLQTYKQESGQDIDQFVQKLKSLAKDCEFKSVSATEYQDECVRDAIINGLASTSIREKLLAQSELTLDQTYQLARSLELAHKQSQSYVSNEPISCSTIPPISQNPELRVDPTTAAVKSIQTCYFCGYDAHPRPKCPAREAVCNLCGKRGHFRRVCRSKNTSKFHTSCTTKPTLSSLFVAAAPTCLAHAIATIEVNGITLRALVDTGSSCSFINAKVVKLHNWKIYPTFSVVTMASTSLSCRTTGYACVSVRYRDTSYSELKLFVMPNLCTDVLLGHDFLGLHGKVEISFGGDRDALTICGLTAVNVESPSLFANLSPDCKSVLHQCLQRIAARPTRVYMILNDLKTTFKLQTTGISLNISKKPSKSPPNLPQSSGPNSTDLDASDNKLASPVLLQTFEGPSQTCVPTSLNNTTSADHLEDDDVIILDEPPPAETAHKSHSPPVQSAVPSTSSHPDSPRQPCSQATLDTSRRSVVERLEHLLSRLSKAIRALEEEELDMDALESSNSPYLKLDGLKRRYLQVWHRLCDARRMARISGRIVRRRFTYAGCKYPSVNSRIEYLVNDRRKFPDYTDIRRIVSSVNRDENLELGSSAVSDLAREVFIDVGHLLKRRRQDDLRQDLGCHLTDDLQEEDDPTYYDSTLRRQLAHNKTVGELRLNAVFDKYVQLQNATTPPLVNEDTGGVDGSDRKSSCKSTEVSRIISTNDDHSDSDDSDVSRKVDEPPKSISYEVLSLSSESDTDCSKLTSVRPDQSTSGTTPKQQPASPIINLTEDDSSTPSDHSEGMAIVPVVLSAPPTSDHSILPAQSNLHNHTRRTNFSMFNPCQQFFHPSVPMIHQTQHASQTVTLTRQFGCNGLGSMLSTTHLMFADEAIEVVDKSVYLGSCISPSSPAKDDISIRIGKARAAFVNLRHLWRRRDISLSVKARVYNVAVRSILLYGSETWALRTEDVKRLSVFDVGALPESGGNTREAIL</sequence>
<accession>A0A074ZQF7</accession>
<dbReference type="InterPro" id="IPR046378">
    <property type="entry name" value="DAXX_histone-bd"/>
</dbReference>
<dbReference type="Gene3D" id="1.20.58.2170">
    <property type="match status" value="1"/>
</dbReference>
<organism evidence="7 8">
    <name type="scientific">Opisthorchis viverrini</name>
    <name type="common">Southeast Asian liver fluke</name>
    <dbReference type="NCBI Taxonomy" id="6198"/>
    <lineage>
        <taxon>Eukaryota</taxon>
        <taxon>Metazoa</taxon>
        <taxon>Spiralia</taxon>
        <taxon>Lophotrochozoa</taxon>
        <taxon>Platyhelminthes</taxon>
        <taxon>Trematoda</taxon>
        <taxon>Digenea</taxon>
        <taxon>Opisthorchiida</taxon>
        <taxon>Opisthorchiata</taxon>
        <taxon>Opisthorchiidae</taxon>
        <taxon>Opisthorchis</taxon>
    </lineage>
</organism>
<evidence type="ECO:0000313" key="8">
    <source>
        <dbReference type="Proteomes" id="UP000054324"/>
    </source>
</evidence>
<dbReference type="GO" id="GO:0003713">
    <property type="term" value="F:transcription coactivator activity"/>
    <property type="evidence" value="ECO:0007669"/>
    <property type="project" value="TreeGrafter"/>
</dbReference>
<dbReference type="AlphaFoldDB" id="A0A074ZQF7"/>
<dbReference type="RefSeq" id="XP_009168214.1">
    <property type="nucleotide sequence ID" value="XM_009169950.1"/>
</dbReference>
<dbReference type="EMBL" id="KL596708">
    <property type="protein sequence ID" value="KER28052.1"/>
    <property type="molecule type" value="Genomic_DNA"/>
</dbReference>
<dbReference type="PANTHER" id="PTHR12766:SF7">
    <property type="entry name" value="DEATH DOMAIN-ASSOCIATED PROTEIN 6"/>
    <property type="match status" value="1"/>
</dbReference>
<dbReference type="CDD" id="cd13150">
    <property type="entry name" value="DAXX_histone_binding"/>
    <property type="match status" value="1"/>
</dbReference>
<dbReference type="Gene3D" id="2.40.70.10">
    <property type="entry name" value="Acid Proteases"/>
    <property type="match status" value="1"/>
</dbReference>
<dbReference type="InterPro" id="IPR001995">
    <property type="entry name" value="Peptidase_A2_cat"/>
</dbReference>
<dbReference type="GO" id="GO:0050681">
    <property type="term" value="F:nuclear androgen receptor binding"/>
    <property type="evidence" value="ECO:0007669"/>
    <property type="project" value="TreeGrafter"/>
</dbReference>
<dbReference type="PROSITE" id="PS50158">
    <property type="entry name" value="ZF_CCHC"/>
    <property type="match status" value="1"/>
</dbReference>
<dbReference type="OrthoDB" id="7492809at2759"/>
<feature type="compositionally biased region" description="Polar residues" evidence="4">
    <location>
        <begin position="779"/>
        <end position="790"/>
    </location>
</feature>
<feature type="domain" description="CCHC-type" evidence="5">
    <location>
        <begin position="230"/>
        <end position="245"/>
    </location>
</feature>
<reference evidence="7 8" key="1">
    <citation type="submission" date="2013-11" db="EMBL/GenBank/DDBJ databases">
        <title>Opisthorchis viverrini - life in the bile duct.</title>
        <authorList>
            <person name="Young N.D."/>
            <person name="Nagarajan N."/>
            <person name="Lin S.J."/>
            <person name="Korhonen P.K."/>
            <person name="Jex A.R."/>
            <person name="Hall R.S."/>
            <person name="Safavi-Hemami H."/>
            <person name="Kaewkong W."/>
            <person name="Bertrand D."/>
            <person name="Gao S."/>
            <person name="Seet Q."/>
            <person name="Wongkham S."/>
            <person name="Teh B.T."/>
            <person name="Wongkham C."/>
            <person name="Intapan P.M."/>
            <person name="Maleewong W."/>
            <person name="Yang X."/>
            <person name="Hu M."/>
            <person name="Wang Z."/>
            <person name="Hofmann A."/>
            <person name="Sternberg P.W."/>
            <person name="Tan P."/>
            <person name="Wang J."/>
            <person name="Gasser R.B."/>
        </authorList>
    </citation>
    <scope>NUCLEOTIDE SEQUENCE [LARGE SCALE GENOMIC DNA]</scope>
</reference>
<feature type="domain" description="Peptidase A2" evidence="6">
    <location>
        <begin position="287"/>
        <end position="366"/>
    </location>
</feature>
<evidence type="ECO:0000256" key="3">
    <source>
        <dbReference type="SAM" id="Coils"/>
    </source>
</evidence>
<dbReference type="SUPFAM" id="SSF57756">
    <property type="entry name" value="Retrovirus zinc finger-like domains"/>
    <property type="match status" value="1"/>
</dbReference>
<evidence type="ECO:0000256" key="4">
    <source>
        <dbReference type="SAM" id="MobiDB-lite"/>
    </source>
</evidence>
<dbReference type="GO" id="GO:0016605">
    <property type="term" value="C:PML body"/>
    <property type="evidence" value="ECO:0007669"/>
    <property type="project" value="TreeGrafter"/>
</dbReference>
<dbReference type="GO" id="GO:0006508">
    <property type="term" value="P:proteolysis"/>
    <property type="evidence" value="ECO:0007669"/>
    <property type="project" value="InterPro"/>
</dbReference>
<evidence type="ECO:0000259" key="6">
    <source>
        <dbReference type="PROSITE" id="PS50175"/>
    </source>
</evidence>
<evidence type="ECO:0008006" key="9">
    <source>
        <dbReference type="Google" id="ProtNLM"/>
    </source>
</evidence>
<dbReference type="GO" id="GO:0003714">
    <property type="term" value="F:transcription corepressor activity"/>
    <property type="evidence" value="ECO:0007669"/>
    <property type="project" value="TreeGrafter"/>
</dbReference>
<evidence type="ECO:0000313" key="7">
    <source>
        <dbReference type="EMBL" id="KER28052.1"/>
    </source>
</evidence>
<dbReference type="STRING" id="6198.A0A074ZQF7"/>
<dbReference type="InterPro" id="IPR046426">
    <property type="entry name" value="DAXX_histone-bd_sf"/>
</dbReference>
<name>A0A074ZQF7_OPIVI</name>
<dbReference type="InterPro" id="IPR036875">
    <property type="entry name" value="Znf_CCHC_sf"/>
</dbReference>
<dbReference type="Pfam" id="PF13975">
    <property type="entry name" value="gag-asp_proteas"/>
    <property type="match status" value="1"/>
</dbReference>
<protein>
    <recommendedName>
        <fullName evidence="9">CCHC-type domain-containing protein</fullName>
    </recommendedName>
</protein>
<dbReference type="GO" id="GO:0008270">
    <property type="term" value="F:zinc ion binding"/>
    <property type="evidence" value="ECO:0007669"/>
    <property type="project" value="UniProtKB-KW"/>
</dbReference>
<feature type="coiled-coil region" evidence="3">
    <location>
        <begin position="562"/>
        <end position="592"/>
    </location>
</feature>
<keyword evidence="1" id="KW-0378">Hydrolase</keyword>
<dbReference type="KEGG" id="ovi:T265_13669"/>
<keyword evidence="2" id="KW-0863">Zinc-finger</keyword>
<feature type="compositionally biased region" description="Basic and acidic residues" evidence="4">
    <location>
        <begin position="801"/>
        <end position="810"/>
    </location>
</feature>
<proteinExistence type="predicted"/>
<keyword evidence="3" id="KW-0175">Coiled coil</keyword>
<keyword evidence="2" id="KW-0479">Metal-binding</keyword>
<feature type="region of interest" description="Disordered" evidence="4">
    <location>
        <begin position="759"/>
        <end position="868"/>
    </location>
</feature>
<evidence type="ECO:0000256" key="2">
    <source>
        <dbReference type="PROSITE-ProRule" id="PRU00047"/>
    </source>
</evidence>
<feature type="region of interest" description="Disordered" evidence="4">
    <location>
        <begin position="446"/>
        <end position="473"/>
    </location>
</feature>
<keyword evidence="8" id="KW-1185">Reference proteome</keyword>
<dbReference type="Gene3D" id="4.10.60.10">
    <property type="entry name" value="Zinc finger, CCHC-type"/>
    <property type="match status" value="1"/>
</dbReference>
<dbReference type="CDD" id="cd00303">
    <property type="entry name" value="retropepsin_like"/>
    <property type="match status" value="1"/>
</dbReference>
<dbReference type="SMART" id="SM00343">
    <property type="entry name" value="ZnF_C2HC"/>
    <property type="match status" value="2"/>
</dbReference>
<dbReference type="InterPro" id="IPR021109">
    <property type="entry name" value="Peptidase_aspartic_dom_sf"/>
</dbReference>
<gene>
    <name evidence="7" type="ORF">T265_13669</name>
</gene>
<dbReference type="GO" id="GO:0042393">
    <property type="term" value="F:histone binding"/>
    <property type="evidence" value="ECO:0007669"/>
    <property type="project" value="InterPro"/>
</dbReference>
<keyword evidence="2" id="KW-0862">Zinc</keyword>
<dbReference type="InterPro" id="IPR001878">
    <property type="entry name" value="Znf_CCHC"/>
</dbReference>